<feature type="region of interest" description="Disordered" evidence="18">
    <location>
        <begin position="507"/>
        <end position="592"/>
    </location>
</feature>
<evidence type="ECO:0000256" key="3">
    <source>
        <dbReference type="ARBA" id="ARBA00022782"/>
    </source>
</evidence>
<dbReference type="OrthoDB" id="21449at2759"/>
<dbReference type="InterPro" id="IPR043508">
    <property type="entry name" value="Bromo_Brdt_I"/>
</dbReference>
<proteinExistence type="inferred from homology"/>
<dbReference type="FunFam" id="1.20.1270.220:FF:000001">
    <property type="entry name" value="bromodomain-containing protein 2 isoform X1"/>
    <property type="match status" value="1"/>
</dbReference>
<evidence type="ECO:0000256" key="14">
    <source>
        <dbReference type="ARBA" id="ARBA00040998"/>
    </source>
</evidence>
<evidence type="ECO:0000256" key="15">
    <source>
        <dbReference type="ARBA" id="ARBA00044509"/>
    </source>
</evidence>
<keyword evidence="9" id="KW-0010">Activator</keyword>
<comment type="subcellular location">
    <subcellularLocation>
        <location evidence="1">Nucleus</location>
    </subcellularLocation>
</comment>
<evidence type="ECO:0000256" key="1">
    <source>
        <dbReference type="ARBA" id="ARBA00004123"/>
    </source>
</evidence>
<keyword evidence="6" id="KW-0805">Transcription regulation</keyword>
<dbReference type="GeneID" id="102747134"/>
<dbReference type="InterPro" id="IPR036427">
    <property type="entry name" value="Bromodomain-like_sf"/>
</dbReference>
<dbReference type="GO" id="GO:0006338">
    <property type="term" value="P:chromatin remodeling"/>
    <property type="evidence" value="ECO:0007669"/>
    <property type="project" value="TreeGrafter"/>
</dbReference>
<evidence type="ECO:0000256" key="16">
    <source>
        <dbReference type="ARBA" id="ARBA00046861"/>
    </source>
</evidence>
<dbReference type="PRINTS" id="PR00503">
    <property type="entry name" value="BROMODOMAIN"/>
</dbReference>
<dbReference type="InterPro" id="IPR031354">
    <property type="entry name" value="BRD4_CDT"/>
</dbReference>
<feature type="compositionally biased region" description="Low complexity" evidence="18">
    <location>
        <begin position="525"/>
        <end position="561"/>
    </location>
</feature>
<dbReference type="CTD" id="676"/>
<evidence type="ECO:0000256" key="18">
    <source>
        <dbReference type="SAM" id="MobiDB-lite"/>
    </source>
</evidence>
<evidence type="ECO:0000259" key="20">
    <source>
        <dbReference type="PROSITE" id="PS51525"/>
    </source>
</evidence>
<keyword evidence="21" id="KW-1185">Reference proteome</keyword>
<organism evidence="21 22">
    <name type="scientific">Leptonychotes weddellii</name>
    <name type="common">Weddell seal</name>
    <name type="synonym">Otaria weddellii</name>
    <dbReference type="NCBI Taxonomy" id="9713"/>
    <lineage>
        <taxon>Eukaryota</taxon>
        <taxon>Metazoa</taxon>
        <taxon>Chordata</taxon>
        <taxon>Craniata</taxon>
        <taxon>Vertebrata</taxon>
        <taxon>Euteleostomi</taxon>
        <taxon>Mammalia</taxon>
        <taxon>Eutheria</taxon>
        <taxon>Laurasiatheria</taxon>
        <taxon>Carnivora</taxon>
        <taxon>Caniformia</taxon>
        <taxon>Pinnipedia</taxon>
        <taxon>Phocidae</taxon>
        <taxon>Monachinae</taxon>
        <taxon>Lobodontini</taxon>
        <taxon>Leptonychotes</taxon>
    </lineage>
</organism>
<evidence type="ECO:0000256" key="4">
    <source>
        <dbReference type="ARBA" id="ARBA00022853"/>
    </source>
</evidence>
<keyword evidence="12" id="KW-0469">Meiosis</keyword>
<keyword evidence="7" id="KW-0175">Coiled coil</keyword>
<dbReference type="CDD" id="cd05497">
    <property type="entry name" value="Bromo_Brdt_I_like"/>
    <property type="match status" value="1"/>
</dbReference>
<dbReference type="InterPro" id="IPR001487">
    <property type="entry name" value="Bromodomain"/>
</dbReference>
<feature type="compositionally biased region" description="Basic and acidic residues" evidence="18">
    <location>
        <begin position="354"/>
        <end position="365"/>
    </location>
</feature>
<dbReference type="Pfam" id="PF00439">
    <property type="entry name" value="Bromodomain"/>
    <property type="match status" value="2"/>
</dbReference>
<evidence type="ECO:0000256" key="10">
    <source>
        <dbReference type="ARBA" id="ARBA00023163"/>
    </source>
</evidence>
<keyword evidence="2" id="KW-0677">Repeat</keyword>
<keyword evidence="4" id="KW-0156">Chromatin regulator</keyword>
<dbReference type="GO" id="GO:0006355">
    <property type="term" value="P:regulation of DNA-templated transcription"/>
    <property type="evidence" value="ECO:0007669"/>
    <property type="project" value="TreeGrafter"/>
</dbReference>
<evidence type="ECO:0000313" key="21">
    <source>
        <dbReference type="Proteomes" id="UP000245341"/>
    </source>
</evidence>
<keyword evidence="5" id="KW-0744">Spermatogenesis</keyword>
<evidence type="ECO:0000259" key="19">
    <source>
        <dbReference type="PROSITE" id="PS50014"/>
    </source>
</evidence>
<feature type="domain" description="Bromo" evidence="19">
    <location>
        <begin position="287"/>
        <end position="325"/>
    </location>
</feature>
<dbReference type="SMART" id="SM00297">
    <property type="entry name" value="BROMO"/>
    <property type="match status" value="2"/>
</dbReference>
<dbReference type="FunFam" id="1.20.920.10:FF:000002">
    <property type="entry name" value="Bromodomain-containing protein 4"/>
    <property type="match status" value="1"/>
</dbReference>
<evidence type="ECO:0000256" key="5">
    <source>
        <dbReference type="ARBA" id="ARBA00022871"/>
    </source>
</evidence>
<evidence type="ECO:0000256" key="8">
    <source>
        <dbReference type="ARBA" id="ARBA00023117"/>
    </source>
</evidence>
<dbReference type="PANTHER" id="PTHR22880:SF175">
    <property type="entry name" value="BROMODOMAIN TESTIS-SPECIFIC PROTEIN"/>
    <property type="match status" value="1"/>
</dbReference>
<dbReference type="Gene3D" id="1.20.920.10">
    <property type="entry name" value="Bromodomain-like"/>
    <property type="match status" value="2"/>
</dbReference>
<gene>
    <name evidence="22" type="primary">BRDT</name>
</gene>
<feature type="domain" description="Bromo" evidence="19">
    <location>
        <begin position="43"/>
        <end position="115"/>
    </location>
</feature>
<keyword evidence="8 17" id="KW-0103">Bromodomain</keyword>
<evidence type="ECO:0000256" key="9">
    <source>
        <dbReference type="ARBA" id="ARBA00023159"/>
    </source>
</evidence>
<dbReference type="Gene3D" id="1.20.1270.220">
    <property type="match status" value="1"/>
</dbReference>
<evidence type="ECO:0000256" key="11">
    <source>
        <dbReference type="ARBA" id="ARBA00023242"/>
    </source>
</evidence>
<feature type="compositionally biased region" description="Basic and acidic residues" evidence="18">
    <location>
        <begin position="394"/>
        <end position="403"/>
    </location>
</feature>
<evidence type="ECO:0000256" key="12">
    <source>
        <dbReference type="ARBA" id="ARBA00023254"/>
    </source>
</evidence>
<evidence type="ECO:0000313" key="22">
    <source>
        <dbReference type="RefSeq" id="XP_030876888.1"/>
    </source>
</evidence>
<feature type="compositionally biased region" description="Basic residues" evidence="18">
    <location>
        <begin position="366"/>
        <end position="387"/>
    </location>
</feature>
<evidence type="ECO:0000256" key="2">
    <source>
        <dbReference type="ARBA" id="ARBA00022737"/>
    </source>
</evidence>
<dbReference type="PANTHER" id="PTHR22880">
    <property type="entry name" value="FALZ-RELATED BROMODOMAIN-CONTAINING PROTEINS"/>
    <property type="match status" value="1"/>
</dbReference>
<dbReference type="Proteomes" id="UP000245341">
    <property type="component" value="Unplaced"/>
</dbReference>
<feature type="domain" description="NET" evidence="20">
    <location>
        <begin position="393"/>
        <end position="475"/>
    </location>
</feature>
<keyword evidence="11" id="KW-0539">Nucleus</keyword>
<comment type="similarity">
    <text evidence="15">Belongs to the BET family.</text>
</comment>
<feature type="region of interest" description="Disordered" evidence="18">
    <location>
        <begin position="209"/>
        <end position="237"/>
    </location>
</feature>
<keyword evidence="3" id="KW-0221">Differentiation</keyword>
<sequence length="824" mass="93388">MSLSSRQTAIVNPPPPEYINTKKNGRLTNQLQYLQKVVLKALWKHSFSWPFQQPVDAVKLKLPDYYTIIKTPMDLNTIKKRLEHKYYVKASECIADFNIMFSNCYLYNKPGDDIVLMAQALEKLFRQRLSHMPQEEQIVGGKERIKKGIQHNVAVPSVKEKQSPKALEKVFKPQVIPSVFPETSISPSNMAQGTPLNSASQTVAQVTRGVKRKADTTTPTTSVVKASGESSPTLAEKKSVNMPPIKENVLKTVLPDSQQQCKVVKNVKVTEQLRHCSEILKEMLAKKHLSYAWPFYNPVDVNALGLHNYYDIVKNPMDLGTIKLKAVHQQLQVLSQVPLRKLKTKNKSKREKKKEKANNRDENPRKKFKQVKLKGKSKNNQPKKRKQQVFALKPEVEGNAKPMNYDEKRQLSLDINKLPGEKLGRVVHIIHSREPSLRNSNPDEIEIDFETLKASTLRELEKYVAACLRKRPLKPHGKKITKSKEEFHSQKKQELEKRLLDVNNQLNSRKCQTKPEKAQPPPAVGSGSRLSESSSGSSGSSSSSSETESSSSDSGSSGSSDSESEMFPKFTGVKQNDSPKEQVKIQSSVQDKASAKTTLVCQTSYSCETPPNHHQLPFNHQEVEHLQSVENISPLQILPPSGDSEQHLNGLTVTHQSGDNDTAVLESECQVPVQKDIKIKNADSWKSLGKPVKTSGVLKSSDELFNQFRKAAIEKEVKARTQELIRKHLEQNTKEPKICQENQRDLGFTQESFSNKTQNQYVGEEQKEHQQSSEAQDKYKLWLLKDRNLAREKEQERRRREAMAGTIDMTLQSDIMTMFENNFD</sequence>
<dbReference type="GO" id="GO:0005634">
    <property type="term" value="C:nucleus"/>
    <property type="evidence" value="ECO:0007669"/>
    <property type="project" value="UniProtKB-SubCell"/>
</dbReference>
<dbReference type="InterPro" id="IPR027353">
    <property type="entry name" value="NET_dom"/>
</dbReference>
<reference evidence="22" key="1">
    <citation type="submission" date="2025-08" db="UniProtKB">
        <authorList>
            <consortium name="RefSeq"/>
        </authorList>
    </citation>
    <scope>IDENTIFICATION</scope>
    <source>
        <tissue evidence="22">Liver</tissue>
    </source>
</reference>
<dbReference type="Pfam" id="PF17105">
    <property type="entry name" value="BRD4_CDT"/>
    <property type="match status" value="1"/>
</dbReference>
<name>A0A7F8Q991_LEPWE</name>
<accession>A0A7F8Q991</accession>
<dbReference type="SUPFAM" id="SSF47370">
    <property type="entry name" value="Bromodomain"/>
    <property type="match status" value="2"/>
</dbReference>
<evidence type="ECO:0000256" key="7">
    <source>
        <dbReference type="ARBA" id="ARBA00023054"/>
    </source>
</evidence>
<feature type="compositionally biased region" description="Polar residues" evidence="18">
    <location>
        <begin position="216"/>
        <end position="233"/>
    </location>
</feature>
<dbReference type="PROSITE" id="PS51525">
    <property type="entry name" value="NET"/>
    <property type="match status" value="1"/>
</dbReference>
<dbReference type="InterPro" id="IPR050935">
    <property type="entry name" value="Bromo_chromatin_reader"/>
</dbReference>
<dbReference type="AlphaFoldDB" id="A0A7F8Q991"/>
<dbReference type="PROSITE" id="PS50014">
    <property type="entry name" value="BROMODOMAIN_2"/>
    <property type="match status" value="2"/>
</dbReference>
<dbReference type="GO" id="GO:0051321">
    <property type="term" value="P:meiotic cell cycle"/>
    <property type="evidence" value="ECO:0007669"/>
    <property type="project" value="UniProtKB-KW"/>
</dbReference>
<dbReference type="RefSeq" id="XP_030876888.1">
    <property type="nucleotide sequence ID" value="XM_031021028.1"/>
</dbReference>
<evidence type="ECO:0000256" key="13">
    <source>
        <dbReference type="ARBA" id="ARBA00040033"/>
    </source>
</evidence>
<dbReference type="InterPro" id="IPR038336">
    <property type="entry name" value="NET_sf"/>
</dbReference>
<evidence type="ECO:0000256" key="17">
    <source>
        <dbReference type="PROSITE-ProRule" id="PRU00035"/>
    </source>
</evidence>
<dbReference type="GO" id="GO:0007283">
    <property type="term" value="P:spermatogenesis"/>
    <property type="evidence" value="ECO:0007669"/>
    <property type="project" value="UniProtKB-KW"/>
</dbReference>
<evidence type="ECO:0000256" key="6">
    <source>
        <dbReference type="ARBA" id="ARBA00023015"/>
    </source>
</evidence>
<dbReference type="Pfam" id="PF17035">
    <property type="entry name" value="BET"/>
    <property type="match status" value="1"/>
</dbReference>
<dbReference type="GO" id="GO:0000785">
    <property type="term" value="C:chromatin"/>
    <property type="evidence" value="ECO:0007669"/>
    <property type="project" value="TreeGrafter"/>
</dbReference>
<comment type="subunit">
    <text evidence="16">Homodimer. Interacts with E2F1. Interacts with (acetylated) STAT3; promoting STAT3 recruitment to chromatin. Interacts with CTCF; promoting BRD2 recruitment to chromatin.</text>
</comment>
<keyword evidence="10" id="KW-0804">Transcription</keyword>
<dbReference type="InterPro" id="IPR018359">
    <property type="entry name" value="Bromodomain_CS"/>
</dbReference>
<feature type="region of interest" description="Disordered" evidence="18">
    <location>
        <begin position="338"/>
        <end position="403"/>
    </location>
</feature>
<dbReference type="PROSITE" id="PS00633">
    <property type="entry name" value="BROMODOMAIN_1"/>
    <property type="match status" value="1"/>
</dbReference>
<dbReference type="KEGG" id="lww:102747134"/>
<protein>
    <recommendedName>
        <fullName evidence="13">Bromodomain testis-specific protein</fullName>
    </recommendedName>
    <alternativeName>
        <fullName evidence="14">Bromodomain-containing protein 2</fullName>
    </alternativeName>
</protein>
<feature type="compositionally biased region" description="Basic residues" evidence="18">
    <location>
        <begin position="340"/>
        <end position="353"/>
    </location>
</feature>
<dbReference type="GO" id="GO:0030154">
    <property type="term" value="P:cell differentiation"/>
    <property type="evidence" value="ECO:0007669"/>
    <property type="project" value="UniProtKB-KW"/>
</dbReference>